<gene>
    <name evidence="2" type="ORF">MEDL_11530</name>
</gene>
<evidence type="ECO:0000259" key="1">
    <source>
        <dbReference type="Pfam" id="PF13472"/>
    </source>
</evidence>
<dbReference type="Gene3D" id="3.40.50.1110">
    <property type="entry name" value="SGNH hydrolase"/>
    <property type="match status" value="1"/>
</dbReference>
<dbReference type="InterPro" id="IPR036514">
    <property type="entry name" value="SGNH_hydro_sf"/>
</dbReference>
<accession>A0A8S3QQA4</accession>
<proteinExistence type="predicted"/>
<feature type="domain" description="SGNH hydrolase-type esterase" evidence="1">
    <location>
        <begin position="34"/>
        <end position="178"/>
    </location>
</feature>
<evidence type="ECO:0000313" key="3">
    <source>
        <dbReference type="Proteomes" id="UP000683360"/>
    </source>
</evidence>
<dbReference type="AlphaFoldDB" id="A0A8S3QQA4"/>
<reference evidence="2" key="1">
    <citation type="submission" date="2021-03" db="EMBL/GenBank/DDBJ databases">
        <authorList>
            <person name="Bekaert M."/>
        </authorList>
    </citation>
    <scope>NUCLEOTIDE SEQUENCE</scope>
</reference>
<dbReference type="Proteomes" id="UP000683360">
    <property type="component" value="Unassembled WGS sequence"/>
</dbReference>
<comment type="caution">
    <text evidence="2">The sequence shown here is derived from an EMBL/GenBank/DDBJ whole genome shotgun (WGS) entry which is preliminary data.</text>
</comment>
<evidence type="ECO:0000313" key="2">
    <source>
        <dbReference type="EMBL" id="CAG2196650.1"/>
    </source>
</evidence>
<dbReference type="EMBL" id="CAJPWZ010000566">
    <property type="protein sequence ID" value="CAG2196650.1"/>
    <property type="molecule type" value="Genomic_DNA"/>
</dbReference>
<dbReference type="CDD" id="cd00229">
    <property type="entry name" value="SGNH_hydrolase"/>
    <property type="match status" value="1"/>
</dbReference>
<keyword evidence="3" id="KW-1185">Reference proteome</keyword>
<dbReference type="Pfam" id="PF13472">
    <property type="entry name" value="Lipase_GDSL_2"/>
    <property type="match status" value="1"/>
</dbReference>
<name>A0A8S3QQA4_MYTED</name>
<dbReference type="SUPFAM" id="SSF52266">
    <property type="entry name" value="SGNH hydrolase"/>
    <property type="match status" value="1"/>
</dbReference>
<organism evidence="2 3">
    <name type="scientific">Mytilus edulis</name>
    <name type="common">Blue mussel</name>
    <dbReference type="NCBI Taxonomy" id="6550"/>
    <lineage>
        <taxon>Eukaryota</taxon>
        <taxon>Metazoa</taxon>
        <taxon>Spiralia</taxon>
        <taxon>Lophotrochozoa</taxon>
        <taxon>Mollusca</taxon>
        <taxon>Bivalvia</taxon>
        <taxon>Autobranchia</taxon>
        <taxon>Pteriomorphia</taxon>
        <taxon>Mytilida</taxon>
        <taxon>Mytiloidea</taxon>
        <taxon>Mytilidae</taxon>
        <taxon>Mytilinae</taxon>
        <taxon>Mytilus</taxon>
    </lineage>
</organism>
<protein>
    <recommendedName>
        <fullName evidence="1">SGNH hydrolase-type esterase domain-containing protein</fullName>
    </recommendedName>
</protein>
<dbReference type="OrthoDB" id="6109323at2759"/>
<dbReference type="InterPro" id="IPR013830">
    <property type="entry name" value="SGNH_hydro"/>
</dbReference>
<sequence>MDKRAVVFGHSFIRRLNDFVLCNKHNGWSNLSLYERDILVNLFGFGGGTVRQGPKCMFQPCLLKVIADDKPDVVFLQVGGNDIKHDSVDPKLLARDITSFAEFIIDGYDVKHIIVGQLFHRFNANRPYNYNEIVNEVNTHVKLIIKNIDKLSFWHHRGMWSDSESLIANDGVHLNEKGTLKFANSIRSALGICMRRGLF</sequence>